<evidence type="ECO:0000313" key="2">
    <source>
        <dbReference type="Proteomes" id="UP001227192"/>
    </source>
</evidence>
<keyword evidence="2" id="KW-1185">Reference proteome</keyword>
<organism evidence="1 2">
    <name type="scientific">Penicillium thymicola</name>
    <dbReference type="NCBI Taxonomy" id="293382"/>
    <lineage>
        <taxon>Eukaryota</taxon>
        <taxon>Fungi</taxon>
        <taxon>Dikarya</taxon>
        <taxon>Ascomycota</taxon>
        <taxon>Pezizomycotina</taxon>
        <taxon>Eurotiomycetes</taxon>
        <taxon>Eurotiomycetidae</taxon>
        <taxon>Eurotiales</taxon>
        <taxon>Aspergillaceae</taxon>
        <taxon>Penicillium</taxon>
    </lineage>
</organism>
<dbReference type="Proteomes" id="UP001227192">
    <property type="component" value="Unassembled WGS sequence"/>
</dbReference>
<evidence type="ECO:0000313" key="1">
    <source>
        <dbReference type="EMBL" id="KAJ9489900.1"/>
    </source>
</evidence>
<reference evidence="1" key="2">
    <citation type="journal article" date="2016" name="Fungal Biol.">
        <title>Ochratoxin A production by Penicillium thymicola.</title>
        <authorList>
            <person name="Nguyen H.D.T."/>
            <person name="McMullin D.R."/>
            <person name="Ponomareva E."/>
            <person name="Riley R."/>
            <person name="Pomraning K.R."/>
            <person name="Baker S.E."/>
            <person name="Seifert K.A."/>
        </authorList>
    </citation>
    <scope>NUCLEOTIDE SEQUENCE</scope>
    <source>
        <strain evidence="1">DAOM 180753</strain>
    </source>
</reference>
<name>A0AAI9XAH7_PENTH</name>
<proteinExistence type="predicted"/>
<sequence>MSIFTNLFICRNNRRCSLYTMARLRCLSSSFNQEIQSKNMLTASSLNLEKIQLILNLEHVVNDNELETVPPVPMPPQSKTWSKVDRETSPCKLETPRTLTLTLLLLARDVVLSRLPDAVQLFSIKFETAWGYGPVSWDGKKYTLTGRPDYGIWYGDRKNLALNTVVVEAKPGEVQLSLAETLACMGCVHRRRQKLKRKDCTIYGLVADDQVFWFLKISHDSKWSERVVAARHQDYEKVLGMLVYFFEKAAAMSPHSKDYGQAHLQEGSEITEIQDSWDMCSID</sequence>
<comment type="caution">
    <text evidence="1">The sequence shown here is derived from an EMBL/GenBank/DDBJ whole genome shotgun (WGS) entry which is preliminary data.</text>
</comment>
<protein>
    <submittedName>
        <fullName evidence="1">Uncharacterized protein</fullName>
    </submittedName>
</protein>
<accession>A0AAI9XAH7</accession>
<gene>
    <name evidence="1" type="ORF">VN97_g3363</name>
</gene>
<reference evidence="1" key="1">
    <citation type="submission" date="2015-06" db="EMBL/GenBank/DDBJ databases">
        <authorList>
            <person name="Nguyen H."/>
        </authorList>
    </citation>
    <scope>NUCLEOTIDE SEQUENCE</scope>
    <source>
        <strain evidence="1">DAOM 180753</strain>
    </source>
</reference>
<dbReference type="EMBL" id="LACB01000071">
    <property type="protein sequence ID" value="KAJ9489900.1"/>
    <property type="molecule type" value="Genomic_DNA"/>
</dbReference>
<dbReference type="AlphaFoldDB" id="A0AAI9XAH7"/>